<keyword evidence="4 7" id="KW-0812">Transmembrane</keyword>
<feature type="transmembrane region" description="Helical" evidence="7">
    <location>
        <begin position="364"/>
        <end position="387"/>
    </location>
</feature>
<name>A0A4R4ENR3_9BACL</name>
<evidence type="ECO:0000256" key="6">
    <source>
        <dbReference type="ARBA" id="ARBA00023136"/>
    </source>
</evidence>
<feature type="domain" description="Major facilitator superfamily (MFS) profile" evidence="8">
    <location>
        <begin position="8"/>
        <end position="386"/>
    </location>
</feature>
<feature type="transmembrane region" description="Helical" evidence="7">
    <location>
        <begin position="46"/>
        <end position="66"/>
    </location>
</feature>
<gene>
    <name evidence="9" type="ORF">E0485_04250</name>
</gene>
<dbReference type="InterPro" id="IPR020846">
    <property type="entry name" value="MFS_dom"/>
</dbReference>
<dbReference type="GO" id="GO:0005886">
    <property type="term" value="C:plasma membrane"/>
    <property type="evidence" value="ECO:0007669"/>
    <property type="project" value="UniProtKB-SubCell"/>
</dbReference>
<dbReference type="GO" id="GO:0022857">
    <property type="term" value="F:transmembrane transporter activity"/>
    <property type="evidence" value="ECO:0007669"/>
    <property type="project" value="InterPro"/>
</dbReference>
<feature type="transmembrane region" description="Helical" evidence="7">
    <location>
        <begin position="249"/>
        <end position="270"/>
    </location>
</feature>
<dbReference type="PROSITE" id="PS50850">
    <property type="entry name" value="MFS"/>
    <property type="match status" value="1"/>
</dbReference>
<accession>A0A4R4ENR3</accession>
<evidence type="ECO:0000313" key="10">
    <source>
        <dbReference type="Proteomes" id="UP000295418"/>
    </source>
</evidence>
<feature type="transmembrane region" description="Helical" evidence="7">
    <location>
        <begin position="167"/>
        <end position="185"/>
    </location>
</feature>
<evidence type="ECO:0000256" key="3">
    <source>
        <dbReference type="ARBA" id="ARBA00022475"/>
    </source>
</evidence>
<dbReference type="PANTHER" id="PTHR43414:SF6">
    <property type="entry name" value="MULTIDRUG RESISTANCE PROTEIN MDTG"/>
    <property type="match status" value="1"/>
</dbReference>
<dbReference type="InterPro" id="IPR011701">
    <property type="entry name" value="MFS"/>
</dbReference>
<dbReference type="InterPro" id="IPR036259">
    <property type="entry name" value="MFS_trans_sf"/>
</dbReference>
<proteinExistence type="predicted"/>
<feature type="transmembrane region" description="Helical" evidence="7">
    <location>
        <begin position="282"/>
        <end position="304"/>
    </location>
</feature>
<feature type="transmembrane region" description="Helical" evidence="7">
    <location>
        <begin position="310"/>
        <end position="328"/>
    </location>
</feature>
<keyword evidence="6 7" id="KW-0472">Membrane</keyword>
<dbReference type="PRINTS" id="PR01035">
    <property type="entry name" value="TCRTETA"/>
</dbReference>
<protein>
    <submittedName>
        <fullName evidence="9">MFS transporter</fullName>
    </submittedName>
</protein>
<dbReference type="AlphaFoldDB" id="A0A4R4ENR3"/>
<dbReference type="OrthoDB" id="65739at2"/>
<feature type="transmembrane region" description="Helical" evidence="7">
    <location>
        <begin position="12"/>
        <end position="34"/>
    </location>
</feature>
<reference evidence="9 10" key="1">
    <citation type="submission" date="2019-03" db="EMBL/GenBank/DDBJ databases">
        <authorList>
            <person name="Kim M.K.M."/>
        </authorList>
    </citation>
    <scope>NUCLEOTIDE SEQUENCE [LARGE SCALE GENOMIC DNA]</scope>
    <source>
        <strain evidence="9 10">18JY21-1</strain>
    </source>
</reference>
<feature type="transmembrane region" description="Helical" evidence="7">
    <location>
        <begin position="103"/>
        <end position="123"/>
    </location>
</feature>
<comment type="caution">
    <text evidence="9">The sequence shown here is derived from an EMBL/GenBank/DDBJ whole genome shotgun (WGS) entry which is preliminary data.</text>
</comment>
<evidence type="ECO:0000256" key="5">
    <source>
        <dbReference type="ARBA" id="ARBA00022989"/>
    </source>
</evidence>
<organism evidence="9 10">
    <name type="scientific">Paenibacillus albiflavus</name>
    <dbReference type="NCBI Taxonomy" id="2545760"/>
    <lineage>
        <taxon>Bacteria</taxon>
        <taxon>Bacillati</taxon>
        <taxon>Bacillota</taxon>
        <taxon>Bacilli</taxon>
        <taxon>Bacillales</taxon>
        <taxon>Paenibacillaceae</taxon>
        <taxon>Paenibacillus</taxon>
    </lineage>
</organism>
<feature type="transmembrane region" description="Helical" evidence="7">
    <location>
        <begin position="78"/>
        <end position="97"/>
    </location>
</feature>
<evidence type="ECO:0000256" key="2">
    <source>
        <dbReference type="ARBA" id="ARBA00022448"/>
    </source>
</evidence>
<keyword evidence="5 7" id="KW-1133">Transmembrane helix</keyword>
<feature type="transmembrane region" description="Helical" evidence="7">
    <location>
        <begin position="340"/>
        <end position="358"/>
    </location>
</feature>
<keyword evidence="3" id="KW-1003">Cell membrane</keyword>
<dbReference type="Pfam" id="PF07690">
    <property type="entry name" value="MFS_1"/>
    <property type="match status" value="1"/>
</dbReference>
<dbReference type="Proteomes" id="UP000295418">
    <property type="component" value="Unassembled WGS sequence"/>
</dbReference>
<dbReference type="PANTHER" id="PTHR43414">
    <property type="entry name" value="MULTIDRUG RESISTANCE PROTEIN MDTG"/>
    <property type="match status" value="1"/>
</dbReference>
<feature type="transmembrane region" description="Helical" evidence="7">
    <location>
        <begin position="135"/>
        <end position="161"/>
    </location>
</feature>
<dbReference type="Gene3D" id="1.20.1250.20">
    <property type="entry name" value="MFS general substrate transporter like domains"/>
    <property type="match status" value="2"/>
</dbReference>
<sequence>MELLWKRNLFVLWTGVFFCSMAFSMSVPFLSLFISNDLHVESHLTLWSGLSFGITFLASALIAPFWGSLADKYGRKPMLLRSGFALCAIYILTSFVQNPYELIAVRILSGLLAGYVPAAIALVGTNTPENKVGYALGIMATASASGNIIGPMVGGIMSGYFGYRTTFMLSGAVVLISAFIALFGIKEEKFDRNRVRSHVIDDLKQASRNRPLFNQLITVMVISASIMLIEPLLSLYVLDMGVSHEDASLSSGIIFSAVGIATVLAAPQWGKIGAKIGFRKTLMIGLLGGGIGNVLQFFFHNLIAFGVLRFVYGLFFAAVYPSLNALIVRATTPDFRGRAFSLNQSFTQLGTLTGPIVGGGLAGFVSIPVVFILNGILLLITAGTIRLQDLRNNRSKSTTVGH</sequence>
<keyword evidence="10" id="KW-1185">Reference proteome</keyword>
<dbReference type="EMBL" id="SKFG01000002">
    <property type="protein sequence ID" value="TCZ80075.1"/>
    <property type="molecule type" value="Genomic_DNA"/>
</dbReference>
<dbReference type="SUPFAM" id="SSF103473">
    <property type="entry name" value="MFS general substrate transporter"/>
    <property type="match status" value="2"/>
</dbReference>
<comment type="subcellular location">
    <subcellularLocation>
        <location evidence="1">Cell membrane</location>
        <topology evidence="1">Multi-pass membrane protein</topology>
    </subcellularLocation>
</comment>
<evidence type="ECO:0000256" key="1">
    <source>
        <dbReference type="ARBA" id="ARBA00004651"/>
    </source>
</evidence>
<keyword evidence="2" id="KW-0813">Transport</keyword>
<evidence type="ECO:0000259" key="8">
    <source>
        <dbReference type="PROSITE" id="PS50850"/>
    </source>
</evidence>
<feature type="transmembrane region" description="Helical" evidence="7">
    <location>
        <begin position="212"/>
        <end position="229"/>
    </location>
</feature>
<dbReference type="RefSeq" id="WP_132416721.1">
    <property type="nucleotide sequence ID" value="NZ_SKFG01000002.1"/>
</dbReference>
<dbReference type="InterPro" id="IPR001958">
    <property type="entry name" value="Tet-R_TetA/multi-R_MdtG-like"/>
</dbReference>
<evidence type="ECO:0000313" key="9">
    <source>
        <dbReference type="EMBL" id="TCZ80075.1"/>
    </source>
</evidence>
<evidence type="ECO:0000256" key="7">
    <source>
        <dbReference type="SAM" id="Phobius"/>
    </source>
</evidence>
<evidence type="ECO:0000256" key="4">
    <source>
        <dbReference type="ARBA" id="ARBA00022692"/>
    </source>
</evidence>